<gene>
    <name evidence="1" type="ORF">PSI22_10760</name>
</gene>
<keyword evidence="2" id="KW-1185">Reference proteome</keyword>
<dbReference type="NCBIfam" id="NF033650">
    <property type="entry name" value="ANR_neg_reg"/>
    <property type="match status" value="1"/>
</dbReference>
<reference evidence="1 2" key="1">
    <citation type="submission" date="2023-02" db="EMBL/GenBank/DDBJ databases">
        <title>Entomopathogenic bacteria.</title>
        <authorList>
            <person name="Machado R.A."/>
        </authorList>
    </citation>
    <scope>NUCLEOTIDE SEQUENCE [LARGE SCALE GENOMIC DNA]</scope>
    <source>
        <strain evidence="1 2">XENO-7</strain>
    </source>
</reference>
<name>A0ABT5M765_9GAMM</name>
<evidence type="ECO:0000313" key="1">
    <source>
        <dbReference type="EMBL" id="MDC9622106.1"/>
    </source>
</evidence>
<dbReference type="EMBL" id="JAQRFO010000020">
    <property type="protein sequence ID" value="MDC9622106.1"/>
    <property type="molecule type" value="Genomic_DNA"/>
</dbReference>
<accession>A0ABT5M765</accession>
<sequence length="113" mass="13593">MKNETYLYFANTAIQKEKEEKYDLAASYWGKARIVATSLNTQLWAEYRQEHNEKRHSLHTRYEEEIKKQKESRRIAAINKQTAEILEKHLEDHTETNKWKQKFQQAEVDHDGV</sequence>
<dbReference type="RefSeq" id="WP_273579744.1">
    <property type="nucleotide sequence ID" value="NZ_JAQRFO010000020.1"/>
</dbReference>
<organism evidence="1 2">
    <name type="scientific">Xenorhabdus aichiensis</name>
    <dbReference type="NCBI Taxonomy" id="3025874"/>
    <lineage>
        <taxon>Bacteria</taxon>
        <taxon>Pseudomonadati</taxon>
        <taxon>Pseudomonadota</taxon>
        <taxon>Gammaproteobacteria</taxon>
        <taxon>Enterobacterales</taxon>
        <taxon>Morganellaceae</taxon>
        <taxon>Xenorhabdus</taxon>
    </lineage>
</organism>
<protein>
    <submittedName>
        <fullName evidence="1">ANR family transcriptional regulator</fullName>
    </submittedName>
</protein>
<proteinExistence type="predicted"/>
<dbReference type="InterPro" id="IPR047666">
    <property type="entry name" value="ANR_neg_reg"/>
</dbReference>
<comment type="caution">
    <text evidence="1">The sequence shown here is derived from an EMBL/GenBank/DDBJ whole genome shotgun (WGS) entry which is preliminary data.</text>
</comment>
<dbReference type="Proteomes" id="UP001214757">
    <property type="component" value="Unassembled WGS sequence"/>
</dbReference>
<evidence type="ECO:0000313" key="2">
    <source>
        <dbReference type="Proteomes" id="UP001214757"/>
    </source>
</evidence>